<dbReference type="EMBL" id="CDQK01000003">
    <property type="protein sequence ID" value="CEP22168.1"/>
    <property type="molecule type" value="Genomic_DNA"/>
</dbReference>
<evidence type="ECO:0000313" key="4">
    <source>
        <dbReference type="Proteomes" id="UP000094389"/>
    </source>
</evidence>
<organism evidence="1 3">
    <name type="scientific">Cyberlindnera jadinii (strain ATCC 18201 / CBS 1600 / BCRC 20928 / JCM 3617 / NBRC 0987 / NRRL Y-1542)</name>
    <name type="common">Torula yeast</name>
    <name type="synonym">Candida utilis</name>
    <dbReference type="NCBI Taxonomy" id="983966"/>
    <lineage>
        <taxon>Eukaryota</taxon>
        <taxon>Fungi</taxon>
        <taxon>Dikarya</taxon>
        <taxon>Ascomycota</taxon>
        <taxon>Saccharomycotina</taxon>
        <taxon>Saccharomycetes</taxon>
        <taxon>Phaffomycetales</taxon>
        <taxon>Phaffomycetaceae</taxon>
        <taxon>Cyberlindnera</taxon>
    </lineage>
</organism>
<dbReference type="PANTHER" id="PTHR37852:SF1">
    <property type="entry name" value="HIG1 DOMAIN-CONTAINING PROTEIN"/>
    <property type="match status" value="1"/>
</dbReference>
<accession>A0A0H5C2S5</accession>
<proteinExistence type="predicted"/>
<evidence type="ECO:0000313" key="2">
    <source>
        <dbReference type="EMBL" id="ODV72815.1"/>
    </source>
</evidence>
<dbReference type="Proteomes" id="UP000094389">
    <property type="component" value="Unassembled WGS sequence"/>
</dbReference>
<dbReference type="GeneID" id="30986424"/>
<dbReference type="STRING" id="983966.A0A0H5C2S5"/>
<protein>
    <submittedName>
        <fullName evidence="1">Uncharacterized protein</fullName>
    </submittedName>
</protein>
<dbReference type="OrthoDB" id="5584028at2759"/>
<dbReference type="OMA" id="DYARHDE"/>
<keyword evidence="4" id="KW-1185">Reference proteome</keyword>
<dbReference type="EMBL" id="KV453933">
    <property type="protein sequence ID" value="ODV72815.1"/>
    <property type="molecule type" value="Genomic_DNA"/>
</dbReference>
<accession>A0A1E4S040</accession>
<name>A0A0H5C2S5_CYBJN</name>
<dbReference type="RefSeq" id="XP_020069854.1">
    <property type="nucleotide sequence ID" value="XM_020212028.1"/>
</dbReference>
<reference evidence="2 4" key="3">
    <citation type="journal article" date="2016" name="Proc. Natl. Acad. Sci. U.S.A.">
        <title>Comparative genomics of biotechnologically important yeasts.</title>
        <authorList>
            <person name="Riley R."/>
            <person name="Haridas S."/>
            <person name="Wolfe K.H."/>
            <person name="Lopes M.R."/>
            <person name="Hittinger C.T."/>
            <person name="Goeker M."/>
            <person name="Salamov A.A."/>
            <person name="Wisecaver J.H."/>
            <person name="Long T.M."/>
            <person name="Calvey C.H."/>
            <person name="Aerts A.L."/>
            <person name="Barry K.W."/>
            <person name="Choi C."/>
            <person name="Clum A."/>
            <person name="Coughlan A.Y."/>
            <person name="Deshpande S."/>
            <person name="Douglass A.P."/>
            <person name="Hanson S.J."/>
            <person name="Klenk H.-P."/>
            <person name="LaButti K.M."/>
            <person name="Lapidus A."/>
            <person name="Lindquist E.A."/>
            <person name="Lipzen A.M."/>
            <person name="Meier-Kolthoff J.P."/>
            <person name="Ohm R.A."/>
            <person name="Otillar R.P."/>
            <person name="Pangilinan J.L."/>
            <person name="Peng Y."/>
            <person name="Rokas A."/>
            <person name="Rosa C.A."/>
            <person name="Scheuner C."/>
            <person name="Sibirny A.A."/>
            <person name="Slot J.C."/>
            <person name="Stielow J.B."/>
            <person name="Sun H."/>
            <person name="Kurtzman C.P."/>
            <person name="Blackwell M."/>
            <person name="Grigoriev I.V."/>
            <person name="Jeffries T.W."/>
        </authorList>
    </citation>
    <scope>NUCLEOTIDE SEQUENCE [LARGE SCALE GENOMIC DNA]</scope>
    <source>
        <strain evidence="4">ATCC 18201 / CBS 1600 / BCRC 20928 / JCM 3617 / NBRC 0987 / NRRL Y-1542</strain>
        <strain evidence="2">NRRL Y-1542</strain>
    </source>
</reference>
<reference evidence="3" key="2">
    <citation type="journal article" date="2015" name="J. Biotechnol.">
        <title>The structure of the Cyberlindnera jadinii genome and its relation to Candida utilis analyzed by the occurrence of single nucleotide polymorphisms.</title>
        <authorList>
            <person name="Rupp O."/>
            <person name="Brinkrolf K."/>
            <person name="Buerth C."/>
            <person name="Kunigo M."/>
            <person name="Schneider J."/>
            <person name="Jaenicke S."/>
            <person name="Goesmann A."/>
            <person name="Puehler A."/>
            <person name="Jaeger K.-E."/>
            <person name="Ernst J.F."/>
        </authorList>
    </citation>
    <scope>NUCLEOTIDE SEQUENCE [LARGE SCALE GENOMIC DNA]</scope>
    <source>
        <strain evidence="3">ATCC 18201 / CBS 1600 / BCRC 20928 / JCM 3617 / NBRC 0987 / NRRL Y-1542</strain>
    </source>
</reference>
<evidence type="ECO:0000313" key="3">
    <source>
        <dbReference type="Proteomes" id="UP000038830"/>
    </source>
</evidence>
<sequence length="197" mass="21656">MGDEQSHRHDQTHLDDQSQFTTDRFRLPPGLRVPLTASMSFLFGLIYGMHSSYARTGQQYLVENSHRLPKTKGGWYWYYKRKNWVCLQGAVKGGVKLGLKTGGFTLAVFGLEAMIDKARGRIDCLSTIATSVLVGTAYSRWRHLNRSATVSVLRKGLVLGVVGGVLQDALMMARGVDAWGVSALVSSSSSSTLKLES</sequence>
<reference evidence="1" key="1">
    <citation type="submission" date="2014-12" db="EMBL/GenBank/DDBJ databases">
        <authorList>
            <person name="Jaenicke S."/>
        </authorList>
    </citation>
    <scope>NUCLEOTIDE SEQUENCE [LARGE SCALE GENOMIC DNA]</scope>
    <source>
        <strain evidence="1">CBS1600</strain>
    </source>
</reference>
<dbReference type="Proteomes" id="UP000038830">
    <property type="component" value="Unassembled WGS sequence"/>
</dbReference>
<dbReference type="AlphaFoldDB" id="A0A0H5C2S5"/>
<dbReference type="PANTHER" id="PTHR37852">
    <property type="entry name" value="YALI0B21208P"/>
    <property type="match status" value="1"/>
</dbReference>
<evidence type="ECO:0000313" key="1">
    <source>
        <dbReference type="EMBL" id="CEP22168.1"/>
    </source>
</evidence>
<gene>
    <name evidence="1" type="ORF">BN1211_2444</name>
    <name evidence="2" type="ORF">CYBJADRAFT_101749</name>
</gene>